<evidence type="ECO:0000313" key="2">
    <source>
        <dbReference type="Proteomes" id="UP000236021"/>
    </source>
</evidence>
<dbReference type="EMBL" id="POUI01000002">
    <property type="protein sequence ID" value="PNF85022.1"/>
    <property type="molecule type" value="Genomic_DNA"/>
</dbReference>
<evidence type="ECO:0000313" key="1">
    <source>
        <dbReference type="EMBL" id="PNF85022.1"/>
    </source>
</evidence>
<comment type="caution">
    <text evidence="1">The sequence shown here is derived from an EMBL/GenBank/DDBJ whole genome shotgun (WGS) entry which is preliminary data.</text>
</comment>
<protein>
    <submittedName>
        <fullName evidence="1">Uncharacterized protein</fullName>
    </submittedName>
</protein>
<dbReference type="RefSeq" id="WP_102857023.1">
    <property type="nucleotide sequence ID" value="NZ_JAMOHT010000026.1"/>
</dbReference>
<accession>A0ABX4VXU2</accession>
<gene>
    <name evidence="1" type="ORF">CXK93_12180</name>
</gene>
<reference evidence="1 2" key="1">
    <citation type="submission" date="2018-01" db="EMBL/GenBank/DDBJ databases">
        <title>Denitrification phenotypes of diverse strains of Pseudomonas stutzeri.</title>
        <authorList>
            <person name="Milligan D.A."/>
            <person name="Bergaust L."/>
            <person name="Bakken L.R."/>
            <person name="Frostegard A."/>
        </authorList>
    </citation>
    <scope>NUCLEOTIDE SEQUENCE [LARGE SCALE GENOMIC DNA]</scope>
    <source>
        <strain evidence="1 2">ST27MN3</strain>
    </source>
</reference>
<sequence>MTTKPISTSHLTGIALAYAVGSAMQRPMAILPSEYGSGPRLFVKETYGLRPFRPDRDPGEAWALFCRYGQQARLELHFHYNGASCLQAGIRAGHTADRMLTAALRALVSHLHGQAIEIPIELLDPEHQDGAI</sequence>
<name>A0ABX4VXU2_9GAMM</name>
<dbReference type="Proteomes" id="UP000236021">
    <property type="component" value="Unassembled WGS sequence"/>
</dbReference>
<proteinExistence type="predicted"/>
<organism evidence="1 2">
    <name type="scientific">Stutzerimonas decontaminans</name>
    <dbReference type="NCBI Taxonomy" id="3022791"/>
    <lineage>
        <taxon>Bacteria</taxon>
        <taxon>Pseudomonadati</taxon>
        <taxon>Pseudomonadota</taxon>
        <taxon>Gammaproteobacteria</taxon>
        <taxon>Pseudomonadales</taxon>
        <taxon>Pseudomonadaceae</taxon>
        <taxon>Stutzerimonas</taxon>
    </lineage>
</organism>
<keyword evidence="2" id="KW-1185">Reference proteome</keyword>